<organism evidence="3 4">
    <name type="scientific">Sphingomonas turrisvirgatae</name>
    <dbReference type="NCBI Taxonomy" id="1888892"/>
    <lineage>
        <taxon>Bacteria</taxon>
        <taxon>Pseudomonadati</taxon>
        <taxon>Pseudomonadota</taxon>
        <taxon>Alphaproteobacteria</taxon>
        <taxon>Sphingomonadales</taxon>
        <taxon>Sphingomonadaceae</taxon>
        <taxon>Sphingomonas</taxon>
    </lineage>
</organism>
<sequence>MDRREGTALGVAVVGHIVLFGLLSVGFLATPNPLKLEPTPIEISLTDEASLQSEAPQIQKEAPAEKLAEEPGPVEPETPPPAPQPDPQPVARPEPTPPQPVAQPEPRPQPKPVPKAQPQPKPPAPKAQSKAQPQPKAAPAQPKAQPKTASQSKSPAPSTNRVARPTGRLTGIVDGLTDQPSKGKATTPPATAIGAQVKSALAAEVIRQLRPHWKAPTGADVELLRTQVEIRLNKDGTLAAPPRVIGQTGVTDSNRPQADLHKERAISAAKLAAPFKLPAEYYEAWKLITPTFDRRL</sequence>
<evidence type="ECO:0000256" key="1">
    <source>
        <dbReference type="SAM" id="MobiDB-lite"/>
    </source>
</evidence>
<accession>A0A1E3LTB8</accession>
<keyword evidence="2" id="KW-1133">Transmembrane helix</keyword>
<dbReference type="EMBL" id="MDDS01000046">
    <property type="protein sequence ID" value="ODP36964.1"/>
    <property type="molecule type" value="Genomic_DNA"/>
</dbReference>
<keyword evidence="2" id="KW-0472">Membrane</keyword>
<evidence type="ECO:0000313" key="4">
    <source>
        <dbReference type="Proteomes" id="UP000094487"/>
    </source>
</evidence>
<reference evidence="3 4" key="1">
    <citation type="submission" date="2016-08" db="EMBL/GenBank/DDBJ databases">
        <title>Draft genome of the agarase producing Sphingomonas sp. MCT13.</title>
        <authorList>
            <person name="D'Andrea M.M."/>
            <person name="Rossolini G.M."/>
            <person name="Thaller M.C."/>
        </authorList>
    </citation>
    <scope>NUCLEOTIDE SEQUENCE [LARGE SCALE GENOMIC DNA]</scope>
    <source>
        <strain evidence="3 4">MCT13</strain>
    </source>
</reference>
<evidence type="ECO:0000313" key="3">
    <source>
        <dbReference type="EMBL" id="ODP36964.1"/>
    </source>
</evidence>
<dbReference type="OrthoDB" id="7161229at2"/>
<comment type="caution">
    <text evidence="3">The sequence shown here is derived from an EMBL/GenBank/DDBJ whole genome shotgun (WGS) entry which is preliminary data.</text>
</comment>
<dbReference type="PRINTS" id="PR01217">
    <property type="entry name" value="PRICHEXTENSN"/>
</dbReference>
<keyword evidence="4" id="KW-1185">Reference proteome</keyword>
<feature type="transmembrane region" description="Helical" evidence="2">
    <location>
        <begin position="7"/>
        <end position="29"/>
    </location>
</feature>
<dbReference type="Proteomes" id="UP000094487">
    <property type="component" value="Unassembled WGS sequence"/>
</dbReference>
<evidence type="ECO:0008006" key="5">
    <source>
        <dbReference type="Google" id="ProtNLM"/>
    </source>
</evidence>
<dbReference type="Gene3D" id="3.30.1150.10">
    <property type="match status" value="1"/>
</dbReference>
<feature type="compositionally biased region" description="Pro residues" evidence="1">
    <location>
        <begin position="73"/>
        <end position="125"/>
    </location>
</feature>
<gene>
    <name evidence="3" type="ORF">BFL28_04350</name>
</gene>
<name>A0A1E3LTB8_9SPHN</name>
<feature type="compositionally biased region" description="Polar residues" evidence="1">
    <location>
        <begin position="152"/>
        <end position="161"/>
    </location>
</feature>
<feature type="region of interest" description="Disordered" evidence="1">
    <location>
        <begin position="48"/>
        <end position="191"/>
    </location>
</feature>
<keyword evidence="2" id="KW-0812">Transmembrane</keyword>
<dbReference type="AlphaFoldDB" id="A0A1E3LTB8"/>
<proteinExistence type="predicted"/>
<dbReference type="STRING" id="1888892.BFL28_04350"/>
<protein>
    <recommendedName>
        <fullName evidence="5">Cell envelope biogenesis protein TolA</fullName>
    </recommendedName>
</protein>
<evidence type="ECO:0000256" key="2">
    <source>
        <dbReference type="SAM" id="Phobius"/>
    </source>
</evidence>
<feature type="compositionally biased region" description="Low complexity" evidence="1">
    <location>
        <begin position="126"/>
        <end position="151"/>
    </location>
</feature>